<dbReference type="SUPFAM" id="SSF56235">
    <property type="entry name" value="N-terminal nucleophile aminohydrolases (Ntn hydrolases)"/>
    <property type="match status" value="1"/>
</dbReference>
<keyword evidence="2" id="KW-0061">Asparagine biosynthesis</keyword>
<evidence type="ECO:0000256" key="3">
    <source>
        <dbReference type="ARBA" id="ARBA00022962"/>
    </source>
</evidence>
<dbReference type="AlphaFoldDB" id="A0A167RZV8"/>
<dbReference type="Gene3D" id="3.40.50.620">
    <property type="entry name" value="HUPs"/>
    <property type="match status" value="1"/>
</dbReference>
<dbReference type="GO" id="GO:0006529">
    <property type="term" value="P:asparagine biosynthetic process"/>
    <property type="evidence" value="ECO:0007669"/>
    <property type="project" value="UniProtKB-KW"/>
</dbReference>
<keyword evidence="6" id="KW-1185">Reference proteome</keyword>
<gene>
    <name evidence="5" type="ORF">SPI_06299</name>
</gene>
<dbReference type="OrthoDB" id="10252281at2759"/>
<organism evidence="5 6">
    <name type="scientific">Niveomyces insectorum RCEF 264</name>
    <dbReference type="NCBI Taxonomy" id="1081102"/>
    <lineage>
        <taxon>Eukaryota</taxon>
        <taxon>Fungi</taxon>
        <taxon>Dikarya</taxon>
        <taxon>Ascomycota</taxon>
        <taxon>Pezizomycotina</taxon>
        <taxon>Sordariomycetes</taxon>
        <taxon>Hypocreomycetidae</taxon>
        <taxon>Hypocreales</taxon>
        <taxon>Cordycipitaceae</taxon>
        <taxon>Niveomyces</taxon>
    </lineage>
</organism>
<keyword evidence="3" id="KW-0315">Glutamine amidotransferase</keyword>
<dbReference type="InterPro" id="IPR017932">
    <property type="entry name" value="GATase_2_dom"/>
</dbReference>
<comment type="caution">
    <text evidence="5">The sequence shown here is derived from an EMBL/GenBank/DDBJ whole genome shotgun (WGS) entry which is preliminary data.</text>
</comment>
<reference evidence="5 6" key="1">
    <citation type="journal article" date="2016" name="Genome Biol. Evol.">
        <title>Divergent and convergent evolution of fungal pathogenicity.</title>
        <authorList>
            <person name="Shang Y."/>
            <person name="Xiao G."/>
            <person name="Zheng P."/>
            <person name="Cen K."/>
            <person name="Zhan S."/>
            <person name="Wang C."/>
        </authorList>
    </citation>
    <scope>NUCLEOTIDE SEQUENCE [LARGE SCALE GENOMIC DNA]</scope>
    <source>
        <strain evidence="5 6">RCEF 264</strain>
    </source>
</reference>
<dbReference type="SUPFAM" id="SSF52402">
    <property type="entry name" value="Adenine nucleotide alpha hydrolases-like"/>
    <property type="match status" value="1"/>
</dbReference>
<dbReference type="Proteomes" id="UP000076874">
    <property type="component" value="Unassembled WGS sequence"/>
</dbReference>
<proteinExistence type="predicted"/>
<evidence type="ECO:0000313" key="6">
    <source>
        <dbReference type="Proteomes" id="UP000076874"/>
    </source>
</evidence>
<dbReference type="PROSITE" id="PS51278">
    <property type="entry name" value="GATASE_TYPE_2"/>
    <property type="match status" value="1"/>
</dbReference>
<dbReference type="InterPro" id="IPR014729">
    <property type="entry name" value="Rossmann-like_a/b/a_fold"/>
</dbReference>
<dbReference type="PANTHER" id="PTHR45937:SF1">
    <property type="entry name" value="ASPARAGINE SYNTHETASE DOMAIN-CONTAINING PROTEIN 1"/>
    <property type="match status" value="1"/>
</dbReference>
<dbReference type="Gene3D" id="3.60.20.10">
    <property type="entry name" value="Glutamine Phosphoribosylpyrophosphate, subunit 1, domain 1"/>
    <property type="match status" value="1"/>
</dbReference>
<dbReference type="PANTHER" id="PTHR45937">
    <property type="entry name" value="ASPARAGINE SYNTHETASE DOMAIN-CONTAINING PROTEIN 1"/>
    <property type="match status" value="1"/>
</dbReference>
<evidence type="ECO:0000256" key="2">
    <source>
        <dbReference type="ARBA" id="ARBA00022888"/>
    </source>
</evidence>
<evidence type="ECO:0000256" key="1">
    <source>
        <dbReference type="ARBA" id="ARBA00022605"/>
    </source>
</evidence>
<dbReference type="InterPro" id="IPR001962">
    <property type="entry name" value="Asn_synthase"/>
</dbReference>
<dbReference type="InterPro" id="IPR029055">
    <property type="entry name" value="Ntn_hydrolases_N"/>
</dbReference>
<dbReference type="CDD" id="cd01991">
    <property type="entry name" value="Asn_synthase_B_C"/>
    <property type="match status" value="1"/>
</dbReference>
<protein>
    <submittedName>
        <fullName evidence="5">Asparagine synthase</fullName>
    </submittedName>
</protein>
<dbReference type="Pfam" id="PF00733">
    <property type="entry name" value="Asn_synthase"/>
    <property type="match status" value="1"/>
</dbReference>
<dbReference type="STRING" id="1081102.A0A167RZV8"/>
<dbReference type="InterPro" id="IPR051857">
    <property type="entry name" value="Asn_synthetase_domain"/>
</dbReference>
<dbReference type="GO" id="GO:0004066">
    <property type="term" value="F:asparagine synthase (glutamine-hydrolyzing) activity"/>
    <property type="evidence" value="ECO:0007669"/>
    <property type="project" value="InterPro"/>
</dbReference>
<sequence>MCGIHAVISVVAKDTRVDADYSANPSDDGLRRYRSRLCRRGPDHLGRVVAERDGPAGQRLRLELTATVLSLRGSGVTEQPFADAASGALLCWNGEAWKLGGTPVAGNDGEAVFARLTRASVQQRDDHDRCEGKNAAVLAVLRSIEGPFALIYYDRPAGCVYFGRDRLGRRSLLLQRSGGNSSSSGKARQLLALSSVAGPADDGAQWAEVDADGIYMMDLAQPVVVAPDGLLSTTGGITRFSWADDGVDDASVVLGIGPFNTSTEPSPEAGGVLCAESPSVQQLLDELAASLRLRVLHVPRPPPLDNAATGTTDTRIAVLFSGGLDCTVLARMSHDLLPPAQGMDLINVAFENPRVAAHLGASVTDVYEACPDRVTGRKSFAELQRVCPDRAWRFLAVNVPYAETVAHRPEILSLMHPHNTEMDLSIASALYFAARGVGVASATTAADGPPTPTACVTTPARVLLSGLGADELFGGYGRHGVAFARQGYAGLAAELLLDVARLGARNLGRDDRVMAHWGKEVRFPYLDEAVVRWAMAQPAWAKCDFAQPEGGEDDGVEPAKRVLRLAALSLGLDGVAREKKRAIQFGARTAKMESGRVKGTAVVS</sequence>
<evidence type="ECO:0000313" key="5">
    <source>
        <dbReference type="EMBL" id="OAA59097.1"/>
    </source>
</evidence>
<dbReference type="EMBL" id="AZHD01000011">
    <property type="protein sequence ID" value="OAA59097.1"/>
    <property type="molecule type" value="Genomic_DNA"/>
</dbReference>
<feature type="domain" description="Glutamine amidotransferase type-2" evidence="4">
    <location>
        <begin position="2"/>
        <end position="220"/>
    </location>
</feature>
<name>A0A167RZV8_9HYPO</name>
<accession>A0A167RZV8</accession>
<keyword evidence="1" id="KW-0028">Amino-acid biosynthesis</keyword>
<evidence type="ECO:0000259" key="4">
    <source>
        <dbReference type="PROSITE" id="PS51278"/>
    </source>
</evidence>